<dbReference type="Gene3D" id="1.10.10.10">
    <property type="entry name" value="Winged helix-like DNA-binding domain superfamily/Winged helix DNA-binding domain"/>
    <property type="match status" value="1"/>
</dbReference>
<dbReference type="InterPro" id="IPR014284">
    <property type="entry name" value="RNA_pol_sigma-70_dom"/>
</dbReference>
<comment type="similarity">
    <text evidence="1">Belongs to the sigma-70 factor family. ECF subfamily.</text>
</comment>
<dbReference type="Gene3D" id="1.10.1740.10">
    <property type="match status" value="1"/>
</dbReference>
<comment type="caution">
    <text evidence="7">The sequence shown here is derived from an EMBL/GenBank/DDBJ whole genome shotgun (WGS) entry which is preliminary data.</text>
</comment>
<keyword evidence="2" id="KW-0805">Transcription regulation</keyword>
<feature type="domain" description="RNA polymerase sigma factor 70 region 4 type 2" evidence="6">
    <location>
        <begin position="115"/>
        <end position="166"/>
    </location>
</feature>
<sequence>MEQADLDLIRQARRGKPEALADIVRNYQQFVYRTAYGVLQNATDAEDATQEAFIKAFRSLKQLREDRTFPTWLARIAVRVSLDMLASRQRRAQLPTDEVSPAISGAEDAAAARIDVDRALAHLNEEHRMVIVLRAFHGLEYDEIAQVLDIPVGTVRSRLHHARMQLRRLLGGERGDG</sequence>
<dbReference type="Pfam" id="PF04542">
    <property type="entry name" value="Sigma70_r2"/>
    <property type="match status" value="1"/>
</dbReference>
<accession>A0A4R8LND5</accession>
<evidence type="ECO:0000313" key="7">
    <source>
        <dbReference type="EMBL" id="TDY45309.1"/>
    </source>
</evidence>
<protein>
    <submittedName>
        <fullName evidence="7">RNA polymerase ECF family sigma subunit</fullName>
    </submittedName>
</protein>
<name>A0A4R8LND5_9BACL</name>
<evidence type="ECO:0000256" key="2">
    <source>
        <dbReference type="ARBA" id="ARBA00023015"/>
    </source>
</evidence>
<dbReference type="Pfam" id="PF08281">
    <property type="entry name" value="Sigma70_r4_2"/>
    <property type="match status" value="1"/>
</dbReference>
<evidence type="ECO:0000256" key="1">
    <source>
        <dbReference type="ARBA" id="ARBA00010641"/>
    </source>
</evidence>
<dbReference type="NCBIfam" id="TIGR02937">
    <property type="entry name" value="sigma70-ECF"/>
    <property type="match status" value="1"/>
</dbReference>
<dbReference type="InterPro" id="IPR039425">
    <property type="entry name" value="RNA_pol_sigma-70-like"/>
</dbReference>
<dbReference type="InterPro" id="IPR013324">
    <property type="entry name" value="RNA_pol_sigma_r3/r4-like"/>
</dbReference>
<dbReference type="CDD" id="cd06171">
    <property type="entry name" value="Sigma70_r4"/>
    <property type="match status" value="1"/>
</dbReference>
<dbReference type="SUPFAM" id="SSF88659">
    <property type="entry name" value="Sigma3 and sigma4 domains of RNA polymerase sigma factors"/>
    <property type="match status" value="1"/>
</dbReference>
<dbReference type="GO" id="GO:0016987">
    <property type="term" value="F:sigma factor activity"/>
    <property type="evidence" value="ECO:0007669"/>
    <property type="project" value="UniProtKB-KW"/>
</dbReference>
<dbReference type="GO" id="GO:0003677">
    <property type="term" value="F:DNA binding"/>
    <property type="evidence" value="ECO:0007669"/>
    <property type="project" value="InterPro"/>
</dbReference>
<dbReference type="AlphaFoldDB" id="A0A4R8LND5"/>
<keyword evidence="4" id="KW-0804">Transcription</keyword>
<evidence type="ECO:0000259" key="5">
    <source>
        <dbReference type="Pfam" id="PF04542"/>
    </source>
</evidence>
<evidence type="ECO:0000259" key="6">
    <source>
        <dbReference type="Pfam" id="PF08281"/>
    </source>
</evidence>
<evidence type="ECO:0000313" key="8">
    <source>
        <dbReference type="Proteomes" id="UP000294581"/>
    </source>
</evidence>
<dbReference type="PANTHER" id="PTHR43133">
    <property type="entry name" value="RNA POLYMERASE ECF-TYPE SIGMA FACTO"/>
    <property type="match status" value="1"/>
</dbReference>
<dbReference type="PANTHER" id="PTHR43133:SF51">
    <property type="entry name" value="RNA POLYMERASE SIGMA FACTOR"/>
    <property type="match status" value="1"/>
</dbReference>
<feature type="domain" description="RNA polymerase sigma-70 region 2" evidence="5">
    <location>
        <begin position="23"/>
        <end position="91"/>
    </location>
</feature>
<evidence type="ECO:0000256" key="4">
    <source>
        <dbReference type="ARBA" id="ARBA00023163"/>
    </source>
</evidence>
<dbReference type="OrthoDB" id="9785675at2"/>
<organism evidence="7 8">
    <name type="scientific">Alicyclobacillus sacchari</name>
    <dbReference type="NCBI Taxonomy" id="392010"/>
    <lineage>
        <taxon>Bacteria</taxon>
        <taxon>Bacillati</taxon>
        <taxon>Bacillota</taxon>
        <taxon>Bacilli</taxon>
        <taxon>Bacillales</taxon>
        <taxon>Alicyclobacillaceae</taxon>
        <taxon>Alicyclobacillus</taxon>
    </lineage>
</organism>
<proteinExistence type="inferred from homology"/>
<dbReference type="SUPFAM" id="SSF88946">
    <property type="entry name" value="Sigma2 domain of RNA polymerase sigma factors"/>
    <property type="match status" value="1"/>
</dbReference>
<dbReference type="InterPro" id="IPR007627">
    <property type="entry name" value="RNA_pol_sigma70_r2"/>
</dbReference>
<dbReference type="InterPro" id="IPR036388">
    <property type="entry name" value="WH-like_DNA-bd_sf"/>
</dbReference>
<gene>
    <name evidence="7" type="ORF">C7445_108133</name>
</gene>
<evidence type="ECO:0000256" key="3">
    <source>
        <dbReference type="ARBA" id="ARBA00023082"/>
    </source>
</evidence>
<dbReference type="GO" id="GO:0006352">
    <property type="term" value="P:DNA-templated transcription initiation"/>
    <property type="evidence" value="ECO:0007669"/>
    <property type="project" value="InterPro"/>
</dbReference>
<dbReference type="Proteomes" id="UP000294581">
    <property type="component" value="Unassembled WGS sequence"/>
</dbReference>
<keyword evidence="8" id="KW-1185">Reference proteome</keyword>
<dbReference type="InterPro" id="IPR013325">
    <property type="entry name" value="RNA_pol_sigma_r2"/>
</dbReference>
<reference evidence="7 8" key="1">
    <citation type="submission" date="2019-03" db="EMBL/GenBank/DDBJ databases">
        <title>Genomic Encyclopedia of Type Strains, Phase IV (KMG-IV): sequencing the most valuable type-strain genomes for metagenomic binning, comparative biology and taxonomic classification.</title>
        <authorList>
            <person name="Goeker M."/>
        </authorList>
    </citation>
    <scope>NUCLEOTIDE SEQUENCE [LARGE SCALE GENOMIC DNA]</scope>
    <source>
        <strain evidence="7 8">DSM 17974</strain>
    </source>
</reference>
<dbReference type="InterPro" id="IPR013249">
    <property type="entry name" value="RNA_pol_sigma70_r4_t2"/>
</dbReference>
<dbReference type="RefSeq" id="WP_134159840.1">
    <property type="nucleotide sequence ID" value="NZ_BSUS01000001.1"/>
</dbReference>
<dbReference type="EMBL" id="SORF01000008">
    <property type="protein sequence ID" value="TDY45309.1"/>
    <property type="molecule type" value="Genomic_DNA"/>
</dbReference>
<keyword evidence="3" id="KW-0731">Sigma factor</keyword>